<reference evidence="1 2" key="1">
    <citation type="journal article" date="2022" name="DNA Res.">
        <title>Chromosomal-level genome assembly of the orchid tree Bauhinia variegata (Leguminosae; Cercidoideae) supports the allotetraploid origin hypothesis of Bauhinia.</title>
        <authorList>
            <person name="Zhong Y."/>
            <person name="Chen Y."/>
            <person name="Zheng D."/>
            <person name="Pang J."/>
            <person name="Liu Y."/>
            <person name="Luo S."/>
            <person name="Meng S."/>
            <person name="Qian L."/>
            <person name="Wei D."/>
            <person name="Dai S."/>
            <person name="Zhou R."/>
        </authorList>
    </citation>
    <scope>NUCLEOTIDE SEQUENCE [LARGE SCALE GENOMIC DNA]</scope>
    <source>
        <strain evidence="1">BV-YZ2020</strain>
    </source>
</reference>
<dbReference type="Proteomes" id="UP000828941">
    <property type="component" value="Chromosome 8"/>
</dbReference>
<organism evidence="1 2">
    <name type="scientific">Bauhinia variegata</name>
    <name type="common">Purple orchid tree</name>
    <name type="synonym">Phanera variegata</name>
    <dbReference type="NCBI Taxonomy" id="167791"/>
    <lineage>
        <taxon>Eukaryota</taxon>
        <taxon>Viridiplantae</taxon>
        <taxon>Streptophyta</taxon>
        <taxon>Embryophyta</taxon>
        <taxon>Tracheophyta</taxon>
        <taxon>Spermatophyta</taxon>
        <taxon>Magnoliopsida</taxon>
        <taxon>eudicotyledons</taxon>
        <taxon>Gunneridae</taxon>
        <taxon>Pentapetalae</taxon>
        <taxon>rosids</taxon>
        <taxon>fabids</taxon>
        <taxon>Fabales</taxon>
        <taxon>Fabaceae</taxon>
        <taxon>Cercidoideae</taxon>
        <taxon>Cercideae</taxon>
        <taxon>Bauhiniinae</taxon>
        <taxon>Bauhinia</taxon>
    </lineage>
</organism>
<keyword evidence="2" id="KW-1185">Reference proteome</keyword>
<accession>A0ACB9MSR1</accession>
<proteinExistence type="predicted"/>
<evidence type="ECO:0000313" key="1">
    <source>
        <dbReference type="EMBL" id="KAI4327252.1"/>
    </source>
</evidence>
<protein>
    <submittedName>
        <fullName evidence="1">Uncharacterized protein</fullName>
    </submittedName>
</protein>
<gene>
    <name evidence="1" type="ORF">L6164_019736</name>
</gene>
<evidence type="ECO:0000313" key="2">
    <source>
        <dbReference type="Proteomes" id="UP000828941"/>
    </source>
</evidence>
<sequence length="414" mass="47294">MELDWLCYISATLLGAYLFVFKCLRNVNGWYYHVKLGKKKHPLPPGDMGWPLVGNFFAFAKSFRSGDPDSFINKLVSRYGRTGIYKTHLFGNPSVIVCTPDMCRRVMTDEEHFRPGYPKSTVKLTGTSAGSASPAEHKRLRRLTTAPIMGHKALAVYTERIEDIVIDKLDEWASMKQPFELLKGLKEVTFRVIIHIFFGSHSQYSVVTKIGELFTETASALFSLPIDLPGFTFHKALKARKKLVGIIECILEERKMMMKTGDQREGKKDLVDVLLEVEDENGEKLEDKDIVDLLFQFQFAGHESTSLGYTIPKGWKVVNLIRAIHMDPQYYPNAQEFNPSRWDDYKVKTGSFLPFGIGCRLCPGSDLAKLEITIFLHYFLRNYKLERINEKCPITFLPMVKPTDDCLARVIKVP</sequence>
<dbReference type="EMBL" id="CM039433">
    <property type="protein sequence ID" value="KAI4327252.1"/>
    <property type="molecule type" value="Genomic_DNA"/>
</dbReference>
<name>A0ACB9MSR1_BAUVA</name>
<comment type="caution">
    <text evidence="1">The sequence shown here is derived from an EMBL/GenBank/DDBJ whole genome shotgun (WGS) entry which is preliminary data.</text>
</comment>